<proteinExistence type="predicted"/>
<organism evidence="1 2">
    <name type="scientific">Rubroshorea leprosula</name>
    <dbReference type="NCBI Taxonomy" id="152421"/>
    <lineage>
        <taxon>Eukaryota</taxon>
        <taxon>Viridiplantae</taxon>
        <taxon>Streptophyta</taxon>
        <taxon>Embryophyta</taxon>
        <taxon>Tracheophyta</taxon>
        <taxon>Spermatophyta</taxon>
        <taxon>Magnoliopsida</taxon>
        <taxon>eudicotyledons</taxon>
        <taxon>Gunneridae</taxon>
        <taxon>Pentapetalae</taxon>
        <taxon>rosids</taxon>
        <taxon>malvids</taxon>
        <taxon>Malvales</taxon>
        <taxon>Dipterocarpaceae</taxon>
        <taxon>Rubroshorea</taxon>
    </lineage>
</organism>
<gene>
    <name evidence="1" type="ORF">SLEP1_g40809</name>
</gene>
<dbReference type="EMBL" id="BPVZ01000094">
    <property type="protein sequence ID" value="GKV32187.1"/>
    <property type="molecule type" value="Genomic_DNA"/>
</dbReference>
<comment type="caution">
    <text evidence="1">The sequence shown here is derived from an EMBL/GenBank/DDBJ whole genome shotgun (WGS) entry which is preliminary data.</text>
</comment>
<keyword evidence="2" id="KW-1185">Reference proteome</keyword>
<name>A0AAV5L5X2_9ROSI</name>
<evidence type="ECO:0000313" key="1">
    <source>
        <dbReference type="EMBL" id="GKV32187.1"/>
    </source>
</evidence>
<protein>
    <submittedName>
        <fullName evidence="1">Uncharacterized protein</fullName>
    </submittedName>
</protein>
<evidence type="ECO:0000313" key="2">
    <source>
        <dbReference type="Proteomes" id="UP001054252"/>
    </source>
</evidence>
<sequence>MSVVKTSTCFAVSNSGAELIDAVLDVVRKEAENCDLSQALVLGSFEPRYELSEVNEVKPHCKCTKSDVLLHSVSAFGIDLQSPEMDLGVDTPMLNDREMPTGSAFMAGSKATPCLRSPPPDLLGRCNCTKPDVLLYSVSALRIDLQSPEMDLGVDILMLNYFGIGKLSPARYSGSVVRMSIVTAMQSSEQGVLDVTLHSGCKGITVVCPRCGTSDLPLQSVWRKSEWVDWIDRLEPDFGQIWRDVGLFEFIQLTKCRCNMDKPVLGSALLFWSGSFN</sequence>
<dbReference type="AlphaFoldDB" id="A0AAV5L5X2"/>
<dbReference type="Proteomes" id="UP001054252">
    <property type="component" value="Unassembled WGS sequence"/>
</dbReference>
<accession>A0AAV5L5X2</accession>
<reference evidence="1 2" key="1">
    <citation type="journal article" date="2021" name="Commun. Biol.">
        <title>The genome of Shorea leprosula (Dipterocarpaceae) highlights the ecological relevance of drought in aseasonal tropical rainforests.</title>
        <authorList>
            <person name="Ng K.K.S."/>
            <person name="Kobayashi M.J."/>
            <person name="Fawcett J.A."/>
            <person name="Hatakeyama M."/>
            <person name="Paape T."/>
            <person name="Ng C.H."/>
            <person name="Ang C.C."/>
            <person name="Tnah L.H."/>
            <person name="Lee C.T."/>
            <person name="Nishiyama T."/>
            <person name="Sese J."/>
            <person name="O'Brien M.J."/>
            <person name="Copetti D."/>
            <person name="Mohd Noor M.I."/>
            <person name="Ong R.C."/>
            <person name="Putra M."/>
            <person name="Sireger I.Z."/>
            <person name="Indrioko S."/>
            <person name="Kosugi Y."/>
            <person name="Izuno A."/>
            <person name="Isagi Y."/>
            <person name="Lee S.L."/>
            <person name="Shimizu K.K."/>
        </authorList>
    </citation>
    <scope>NUCLEOTIDE SEQUENCE [LARGE SCALE GENOMIC DNA]</scope>
    <source>
        <strain evidence="1">214</strain>
    </source>
</reference>